<dbReference type="EMBL" id="MHJG01000003">
    <property type="protein sequence ID" value="OGY64397.1"/>
    <property type="molecule type" value="Genomic_DNA"/>
</dbReference>
<dbReference type="InterPro" id="IPR000352">
    <property type="entry name" value="Pep_chain_release_fac_I"/>
</dbReference>
<gene>
    <name evidence="4" type="ORF">A3B92_02605</name>
</gene>
<dbReference type="AlphaFoldDB" id="A0A1G1ZKN3"/>
<proteinExistence type="inferred from homology"/>
<evidence type="ECO:0000259" key="3">
    <source>
        <dbReference type="PROSITE" id="PS00745"/>
    </source>
</evidence>
<dbReference type="PANTHER" id="PTHR43116">
    <property type="entry name" value="PEPTIDE CHAIN RELEASE FACTOR 2"/>
    <property type="match status" value="1"/>
</dbReference>
<sequence>MEKPFKELTGKYDKGHAHISIHPGVGGEDAKDWANMLLNMYVKYAQKRGWKIALIDERAIDIRGEYAYGTLQNEAGVHRLVRISPFDSKQLRHTSFALVEVLPELPELEAKNLVIPPEDLKVELSRSSGPGGQNVNKRETAVRVVHLPTGIAAASQAERGQSQNKEKALALLKSKLFKLMEQRQEKEISKLRTKVTPEWGHQIRSYVLHPYQQVKDHRTGAVSHQPEKVLNGDLDKFINAELQLQ</sequence>
<evidence type="ECO:0000256" key="2">
    <source>
        <dbReference type="ARBA" id="ARBA00022481"/>
    </source>
</evidence>
<keyword evidence="2" id="KW-0488">Methylation</keyword>
<accession>A0A1G1ZKN3</accession>
<dbReference type="SMART" id="SM00937">
    <property type="entry name" value="PCRF"/>
    <property type="match status" value="1"/>
</dbReference>
<dbReference type="Gene3D" id="3.30.160.20">
    <property type="match status" value="1"/>
</dbReference>
<dbReference type="Gene3D" id="3.30.70.1660">
    <property type="match status" value="1"/>
</dbReference>
<feature type="domain" description="Prokaryotic-type class I peptide chain release factors" evidence="3">
    <location>
        <begin position="126"/>
        <end position="142"/>
    </location>
</feature>
<dbReference type="STRING" id="1798404.A3B92_02605"/>
<dbReference type="PANTHER" id="PTHR43116:SF3">
    <property type="entry name" value="CLASS I PEPTIDE CHAIN RELEASE FACTOR"/>
    <property type="match status" value="1"/>
</dbReference>
<evidence type="ECO:0000313" key="4">
    <source>
        <dbReference type="EMBL" id="OGY64397.1"/>
    </source>
</evidence>
<dbReference type="GO" id="GO:0003747">
    <property type="term" value="F:translation release factor activity"/>
    <property type="evidence" value="ECO:0007669"/>
    <property type="project" value="InterPro"/>
</dbReference>
<dbReference type="SUPFAM" id="SSF75620">
    <property type="entry name" value="Release factor"/>
    <property type="match status" value="1"/>
</dbReference>
<dbReference type="InterPro" id="IPR005139">
    <property type="entry name" value="PCRF"/>
</dbReference>
<organism evidence="4 5">
    <name type="scientific">Candidatus Harrisonbacteria bacterium RIFCSPHIGHO2_02_FULL_42_16</name>
    <dbReference type="NCBI Taxonomy" id="1798404"/>
    <lineage>
        <taxon>Bacteria</taxon>
        <taxon>Candidatus Harrisoniibacteriota</taxon>
    </lineage>
</organism>
<evidence type="ECO:0000256" key="1">
    <source>
        <dbReference type="ARBA" id="ARBA00010835"/>
    </source>
</evidence>
<reference evidence="4 5" key="1">
    <citation type="journal article" date="2016" name="Nat. Commun.">
        <title>Thousands of microbial genomes shed light on interconnected biogeochemical processes in an aquifer system.</title>
        <authorList>
            <person name="Anantharaman K."/>
            <person name="Brown C.T."/>
            <person name="Hug L.A."/>
            <person name="Sharon I."/>
            <person name="Castelle C.J."/>
            <person name="Probst A.J."/>
            <person name="Thomas B.C."/>
            <person name="Singh A."/>
            <person name="Wilkins M.J."/>
            <person name="Karaoz U."/>
            <person name="Brodie E.L."/>
            <person name="Williams K.H."/>
            <person name="Hubbard S.S."/>
            <person name="Banfield J.F."/>
        </authorList>
    </citation>
    <scope>NUCLEOTIDE SEQUENCE [LARGE SCALE GENOMIC DNA]</scope>
</reference>
<name>A0A1G1ZKN3_9BACT</name>
<dbReference type="Pfam" id="PF00472">
    <property type="entry name" value="RF-1"/>
    <property type="match status" value="1"/>
</dbReference>
<protein>
    <recommendedName>
        <fullName evidence="3">Prokaryotic-type class I peptide chain release factors domain-containing protein</fullName>
    </recommendedName>
</protein>
<dbReference type="Proteomes" id="UP000177960">
    <property type="component" value="Unassembled WGS sequence"/>
</dbReference>
<dbReference type="InterPro" id="IPR045853">
    <property type="entry name" value="Pep_chain_release_fac_I_sf"/>
</dbReference>
<evidence type="ECO:0000313" key="5">
    <source>
        <dbReference type="Proteomes" id="UP000177960"/>
    </source>
</evidence>
<dbReference type="Pfam" id="PF03462">
    <property type="entry name" value="PCRF"/>
    <property type="match status" value="1"/>
</dbReference>
<dbReference type="GO" id="GO:0005737">
    <property type="term" value="C:cytoplasm"/>
    <property type="evidence" value="ECO:0007669"/>
    <property type="project" value="UniProtKB-ARBA"/>
</dbReference>
<dbReference type="PROSITE" id="PS00745">
    <property type="entry name" value="RF_PROK_I"/>
    <property type="match status" value="1"/>
</dbReference>
<comment type="similarity">
    <text evidence="1">Belongs to the prokaryotic/mitochondrial release factor family.</text>
</comment>
<comment type="caution">
    <text evidence="4">The sequence shown here is derived from an EMBL/GenBank/DDBJ whole genome shotgun (WGS) entry which is preliminary data.</text>
</comment>